<dbReference type="GO" id="GO:0004534">
    <property type="term" value="F:5'-3' RNA exonuclease activity"/>
    <property type="evidence" value="ECO:0007669"/>
    <property type="project" value="TreeGrafter"/>
</dbReference>
<dbReference type="SMART" id="SM00481">
    <property type="entry name" value="POLIIIAc"/>
    <property type="match status" value="1"/>
</dbReference>
<dbReference type="PANTHER" id="PTHR42924:SF3">
    <property type="entry name" value="POLYMERASE_HISTIDINOL PHOSPHATASE N-TERMINAL DOMAIN-CONTAINING PROTEIN"/>
    <property type="match status" value="1"/>
</dbReference>
<dbReference type="EMBL" id="PIUK01000074">
    <property type="protein sequence ID" value="MBY6276344.1"/>
    <property type="molecule type" value="Genomic_DNA"/>
</dbReference>
<accession>A0A953I970</accession>
<name>A0A953I970_SYMTR</name>
<sequence length="287" mass="32459">MIDLHTHTCFSDGADSPAVLLQKAQEIGLSVISITDHNTVAAYRTQAVREYRGRLIPGVEITCMYQGEVIEVLGYGFALEKMEAELSRHVLSFEEKQKREFALICAALQKAGAIFDPAKVVFDPKKESSRKAVLRQLRAEPSNRRLFSSDEAWESSRAFARQEIYNPASRLYVDQSSLYPDLQTAVQMIHRSGGLAFLAHLYIYAHAQEFRARLWEIVQRFGLDGVECAHSAFTPEQIADLERFCEEHQLLKCGGTDYHGSRKPDYALGTGQGQLRIPEEYLQGWNI</sequence>
<protein>
    <recommendedName>
        <fullName evidence="1">Polymerase/histidinol phosphatase N-terminal domain-containing protein</fullName>
    </recommendedName>
</protein>
<organism evidence="2 3">
    <name type="scientific">Symbiobacterium thermophilum</name>
    <dbReference type="NCBI Taxonomy" id="2734"/>
    <lineage>
        <taxon>Bacteria</taxon>
        <taxon>Bacillati</taxon>
        <taxon>Bacillota</taxon>
        <taxon>Clostridia</taxon>
        <taxon>Eubacteriales</taxon>
        <taxon>Symbiobacteriaceae</taxon>
        <taxon>Symbiobacterium</taxon>
    </lineage>
</organism>
<comment type="caution">
    <text evidence="2">The sequence shown here is derived from an EMBL/GenBank/DDBJ whole genome shotgun (WGS) entry which is preliminary data.</text>
</comment>
<dbReference type="InterPro" id="IPR003141">
    <property type="entry name" value="Pol/His_phosphatase_N"/>
</dbReference>
<evidence type="ECO:0000313" key="2">
    <source>
        <dbReference type="EMBL" id="MBY6276344.1"/>
    </source>
</evidence>
<dbReference type="InterPro" id="IPR016195">
    <property type="entry name" value="Pol/histidinol_Pase-like"/>
</dbReference>
<dbReference type="Gene3D" id="1.10.150.650">
    <property type="match status" value="1"/>
</dbReference>
<dbReference type="Gene3D" id="3.20.20.140">
    <property type="entry name" value="Metal-dependent hydrolases"/>
    <property type="match status" value="1"/>
</dbReference>
<feature type="domain" description="Polymerase/histidinol phosphatase N-terminal" evidence="1">
    <location>
        <begin position="2"/>
        <end position="65"/>
    </location>
</feature>
<dbReference type="SUPFAM" id="SSF89550">
    <property type="entry name" value="PHP domain-like"/>
    <property type="match status" value="1"/>
</dbReference>
<dbReference type="PANTHER" id="PTHR42924">
    <property type="entry name" value="EXONUCLEASE"/>
    <property type="match status" value="1"/>
</dbReference>
<dbReference type="GO" id="GO:0035312">
    <property type="term" value="F:5'-3' DNA exonuclease activity"/>
    <property type="evidence" value="ECO:0007669"/>
    <property type="project" value="TreeGrafter"/>
</dbReference>
<dbReference type="AlphaFoldDB" id="A0A953I970"/>
<dbReference type="InterPro" id="IPR052018">
    <property type="entry name" value="PHP_domain"/>
</dbReference>
<dbReference type="InterPro" id="IPR004013">
    <property type="entry name" value="PHP_dom"/>
</dbReference>
<dbReference type="RefSeq" id="WP_273379361.1">
    <property type="nucleotide sequence ID" value="NZ_PIUK01000074.1"/>
</dbReference>
<dbReference type="CDD" id="cd07438">
    <property type="entry name" value="PHP_HisPPase_AMP"/>
    <property type="match status" value="1"/>
</dbReference>
<evidence type="ECO:0000313" key="3">
    <source>
        <dbReference type="Proteomes" id="UP000732377"/>
    </source>
</evidence>
<proteinExistence type="predicted"/>
<gene>
    <name evidence="2" type="ORF">CWE10_08990</name>
</gene>
<dbReference type="Pfam" id="PF02811">
    <property type="entry name" value="PHP"/>
    <property type="match status" value="1"/>
</dbReference>
<reference evidence="2" key="1">
    <citation type="submission" date="2017-11" db="EMBL/GenBank/DDBJ databases">
        <title>Three new genomes from thermophilic consortium.</title>
        <authorList>
            <person name="Quaggio R."/>
            <person name="Amgarten D."/>
            <person name="Setubal J.C."/>
        </authorList>
    </citation>
    <scope>NUCLEOTIDE SEQUENCE</scope>
    <source>
        <strain evidence="2">ZCTH01-B2</strain>
    </source>
</reference>
<evidence type="ECO:0000259" key="1">
    <source>
        <dbReference type="SMART" id="SM00481"/>
    </source>
</evidence>
<dbReference type="Proteomes" id="UP000732377">
    <property type="component" value="Unassembled WGS sequence"/>
</dbReference>